<keyword evidence="2" id="KW-1185">Reference proteome</keyword>
<evidence type="ECO:0000313" key="2">
    <source>
        <dbReference type="Proteomes" id="UP000821845"/>
    </source>
</evidence>
<gene>
    <name evidence="1" type="ORF">HPB50_015674</name>
</gene>
<name>A0ACB7SA36_HYAAI</name>
<sequence>MDGADNSKRVLYCGTGIRLALVYTVFDRLLRGKVAVQVCATIDIRHPTACAEKTTFFDCVILSRVRQVSIFNGWSLEALRDILGGNALWHLWLVFCGHPERSLHGGFSRNDGPGGDIL</sequence>
<dbReference type="EMBL" id="CM023485">
    <property type="protein sequence ID" value="KAH6930634.1"/>
    <property type="molecule type" value="Genomic_DNA"/>
</dbReference>
<organism evidence="1 2">
    <name type="scientific">Hyalomma asiaticum</name>
    <name type="common">Tick</name>
    <dbReference type="NCBI Taxonomy" id="266040"/>
    <lineage>
        <taxon>Eukaryota</taxon>
        <taxon>Metazoa</taxon>
        <taxon>Ecdysozoa</taxon>
        <taxon>Arthropoda</taxon>
        <taxon>Chelicerata</taxon>
        <taxon>Arachnida</taxon>
        <taxon>Acari</taxon>
        <taxon>Parasitiformes</taxon>
        <taxon>Ixodida</taxon>
        <taxon>Ixodoidea</taxon>
        <taxon>Ixodidae</taxon>
        <taxon>Hyalomminae</taxon>
        <taxon>Hyalomma</taxon>
    </lineage>
</organism>
<reference evidence="1" key="1">
    <citation type="submission" date="2020-05" db="EMBL/GenBank/DDBJ databases">
        <title>Large-scale comparative analyses of tick genomes elucidate their genetic diversity and vector capacities.</title>
        <authorList>
            <person name="Jia N."/>
            <person name="Wang J."/>
            <person name="Shi W."/>
            <person name="Du L."/>
            <person name="Sun Y."/>
            <person name="Zhan W."/>
            <person name="Jiang J."/>
            <person name="Wang Q."/>
            <person name="Zhang B."/>
            <person name="Ji P."/>
            <person name="Sakyi L.B."/>
            <person name="Cui X."/>
            <person name="Yuan T."/>
            <person name="Jiang B."/>
            <person name="Yang W."/>
            <person name="Lam T.T.-Y."/>
            <person name="Chang Q."/>
            <person name="Ding S."/>
            <person name="Wang X."/>
            <person name="Zhu J."/>
            <person name="Ruan X."/>
            <person name="Zhao L."/>
            <person name="Wei J."/>
            <person name="Que T."/>
            <person name="Du C."/>
            <person name="Cheng J."/>
            <person name="Dai P."/>
            <person name="Han X."/>
            <person name="Huang E."/>
            <person name="Gao Y."/>
            <person name="Liu J."/>
            <person name="Shao H."/>
            <person name="Ye R."/>
            <person name="Li L."/>
            <person name="Wei W."/>
            <person name="Wang X."/>
            <person name="Wang C."/>
            <person name="Yang T."/>
            <person name="Huo Q."/>
            <person name="Li W."/>
            <person name="Guo W."/>
            <person name="Chen H."/>
            <person name="Zhou L."/>
            <person name="Ni X."/>
            <person name="Tian J."/>
            <person name="Zhou Y."/>
            <person name="Sheng Y."/>
            <person name="Liu T."/>
            <person name="Pan Y."/>
            <person name="Xia L."/>
            <person name="Li J."/>
            <person name="Zhao F."/>
            <person name="Cao W."/>
        </authorList>
    </citation>
    <scope>NUCLEOTIDE SEQUENCE</scope>
    <source>
        <strain evidence="1">Hyas-2018</strain>
    </source>
</reference>
<dbReference type="Proteomes" id="UP000821845">
    <property type="component" value="Chromosome 5"/>
</dbReference>
<comment type="caution">
    <text evidence="1">The sequence shown here is derived from an EMBL/GenBank/DDBJ whole genome shotgun (WGS) entry which is preliminary data.</text>
</comment>
<protein>
    <submittedName>
        <fullName evidence="1">Uncharacterized protein</fullName>
    </submittedName>
</protein>
<proteinExistence type="predicted"/>
<evidence type="ECO:0000313" key="1">
    <source>
        <dbReference type="EMBL" id="KAH6930634.1"/>
    </source>
</evidence>
<accession>A0ACB7SA36</accession>